<evidence type="ECO:0000259" key="5">
    <source>
        <dbReference type="PROSITE" id="PS51755"/>
    </source>
</evidence>
<evidence type="ECO:0000313" key="7">
    <source>
        <dbReference type="Proteomes" id="UP000076486"/>
    </source>
</evidence>
<proteinExistence type="inferred from homology"/>
<dbReference type="EMBL" id="AUYC01000035">
    <property type="protein sequence ID" value="KZN62052.1"/>
    <property type="molecule type" value="Genomic_DNA"/>
</dbReference>
<dbReference type="Proteomes" id="UP000076486">
    <property type="component" value="Unassembled WGS sequence"/>
</dbReference>
<evidence type="ECO:0000313" key="6">
    <source>
        <dbReference type="EMBL" id="KZN62052.1"/>
    </source>
</evidence>
<dbReference type="InterPro" id="IPR036388">
    <property type="entry name" value="WH-like_DNA-bd_sf"/>
</dbReference>
<dbReference type="GO" id="GO:0003677">
    <property type="term" value="F:DNA binding"/>
    <property type="evidence" value="ECO:0007669"/>
    <property type="project" value="UniProtKB-UniRule"/>
</dbReference>
<dbReference type="GO" id="GO:0006355">
    <property type="term" value="P:regulation of DNA-templated transcription"/>
    <property type="evidence" value="ECO:0007669"/>
    <property type="project" value="InterPro"/>
</dbReference>
<dbReference type="Gene3D" id="1.10.10.10">
    <property type="entry name" value="Winged helix-like DNA-binding domain superfamily/Winged helix DNA-binding domain"/>
    <property type="match status" value="1"/>
</dbReference>
<dbReference type="Gene3D" id="2.120.10.30">
    <property type="entry name" value="TolB, C-terminal domain"/>
    <property type="match status" value="2"/>
</dbReference>
<dbReference type="SUPFAM" id="SSF46894">
    <property type="entry name" value="C-terminal effector domain of the bipartite response regulators"/>
    <property type="match status" value="1"/>
</dbReference>
<keyword evidence="2 3" id="KW-0238">DNA-binding</keyword>
<feature type="DNA-binding region" description="OmpR/PhoB-type" evidence="3">
    <location>
        <begin position="1"/>
        <end position="98"/>
    </location>
</feature>
<evidence type="ECO:0000256" key="3">
    <source>
        <dbReference type="PROSITE-ProRule" id="PRU01091"/>
    </source>
</evidence>
<dbReference type="GO" id="GO:0000160">
    <property type="term" value="P:phosphorelay signal transduction system"/>
    <property type="evidence" value="ECO:0007669"/>
    <property type="project" value="InterPro"/>
</dbReference>
<gene>
    <name evidence="6" type="ORF">N473_21140</name>
</gene>
<dbReference type="Pfam" id="PF07676">
    <property type="entry name" value="PD40"/>
    <property type="match status" value="1"/>
</dbReference>
<dbReference type="SUPFAM" id="SSF82171">
    <property type="entry name" value="DPP6 N-terminal domain-like"/>
    <property type="match status" value="2"/>
</dbReference>
<dbReference type="PANTHER" id="PTHR36842">
    <property type="entry name" value="PROTEIN TOLB HOMOLOG"/>
    <property type="match status" value="1"/>
</dbReference>
<evidence type="ECO:0000256" key="4">
    <source>
        <dbReference type="SAM" id="Phobius"/>
    </source>
</evidence>
<protein>
    <recommendedName>
        <fullName evidence="5">OmpR/PhoB-type domain-containing protein</fullName>
    </recommendedName>
</protein>
<dbReference type="RefSeq" id="WP_063368710.1">
    <property type="nucleotide sequence ID" value="NZ_AUYC01000035.1"/>
</dbReference>
<name>A0A167K2W4_9GAMM</name>
<comment type="similarity">
    <text evidence="1">Belongs to the TolB family.</text>
</comment>
<dbReference type="PATRIC" id="fig|1365248.3.peg.3307"/>
<dbReference type="SMART" id="SM00862">
    <property type="entry name" value="Trans_reg_C"/>
    <property type="match status" value="1"/>
</dbReference>
<organism evidence="6 7">
    <name type="scientific">Pseudoalteromonas luteoviolacea CPMOR-1</name>
    <dbReference type="NCBI Taxonomy" id="1365248"/>
    <lineage>
        <taxon>Bacteria</taxon>
        <taxon>Pseudomonadati</taxon>
        <taxon>Pseudomonadota</taxon>
        <taxon>Gammaproteobacteria</taxon>
        <taxon>Alteromonadales</taxon>
        <taxon>Pseudoalteromonadaceae</taxon>
        <taxon>Pseudoalteromonas</taxon>
    </lineage>
</organism>
<feature type="domain" description="OmpR/PhoB-type" evidence="5">
    <location>
        <begin position="1"/>
        <end position="98"/>
    </location>
</feature>
<dbReference type="InterPro" id="IPR001867">
    <property type="entry name" value="OmpR/PhoB-type_DNA-bd"/>
</dbReference>
<feature type="transmembrane region" description="Helical" evidence="4">
    <location>
        <begin position="126"/>
        <end position="143"/>
    </location>
</feature>
<dbReference type="AlphaFoldDB" id="A0A167K2W4"/>
<dbReference type="InterPro" id="IPR016032">
    <property type="entry name" value="Sig_transdc_resp-reg_C-effctor"/>
</dbReference>
<dbReference type="PROSITE" id="PS51755">
    <property type="entry name" value="OMPR_PHOB"/>
    <property type="match status" value="1"/>
</dbReference>
<keyword evidence="4" id="KW-0472">Membrane</keyword>
<dbReference type="InterPro" id="IPR011659">
    <property type="entry name" value="WD40"/>
</dbReference>
<evidence type="ECO:0000256" key="2">
    <source>
        <dbReference type="ARBA" id="ARBA00023125"/>
    </source>
</evidence>
<dbReference type="CDD" id="cd00383">
    <property type="entry name" value="trans_reg_C"/>
    <property type="match status" value="1"/>
</dbReference>
<evidence type="ECO:0000256" key="1">
    <source>
        <dbReference type="ARBA" id="ARBA00009820"/>
    </source>
</evidence>
<reference evidence="6 7" key="1">
    <citation type="submission" date="2013-07" db="EMBL/GenBank/DDBJ databases">
        <title>Comparative Genomic and Metabolomic Analysis of Twelve Strains of Pseudoalteromonas luteoviolacea.</title>
        <authorList>
            <person name="Vynne N.G."/>
            <person name="Mansson M."/>
            <person name="Gram L."/>
        </authorList>
    </citation>
    <scope>NUCLEOTIDE SEQUENCE [LARGE SCALE GENOMIC DNA]</scope>
    <source>
        <strain evidence="6 7">CPMOR-1</strain>
    </source>
</reference>
<sequence>MRWQIGEITFCDKTLTLTSDSEKTQLEPMVSEVLRFFCLNPYMLVSRDDLIDHVWQGRIVTDNAVNRVITKLRKALQDDPRQPAFIVTFPKKGYQFIAAVRAVEDEGPVNPLHQTNKIMLHKVQKVSMGALALFLLSIFYFVLQSNDTPNEDRLSDVSALTREPGLELNPHLSPDGKYLLFTEVHDGSISLKLKTLLTEEVEIIDHGIDTWEGPASWRKDGKAFVYLTTKANSCQYYLRSFNDGVLGEAKLIHNCRTGSYGKIIFTHSDDLLIFNEAAYPGGPFYLFSLQLSTGVKTRLAQPLVGLGGYSQLDLHPTENKLLISATDSQFLTGLYVIDIENHTFYHLFNSDGGAVWDHSGERIILLGGYPTNEIVSLDLNGGDRAVVYSNSHALFGLSRHPNGVGYLFSTGSRDRNITYYSMKTASQSTLAATSVDERLARFSYHNHSVAYISLATGREQVWLYDFNTERRTLLTKFDKQHQIVDLKWAFNGRFIFVLTHNMIFQISVDSGHIKQLKIPQTEIAGLSVKDDNTIAFSLKESDKWRIHSYDILSDKLTSEDPNWQFVSFSEVVDDIIWQDIHGEYFTGLDHKPVTSEKINAIPMVVQSRFNLQKRGSRWLWQQVKSRRYQLYQYDELKDRQKLLITSDSSDFDWHNDKLLYNSVHYVNSDIYTASPMN</sequence>
<dbReference type="PANTHER" id="PTHR36842:SF1">
    <property type="entry name" value="PROTEIN TOLB"/>
    <property type="match status" value="1"/>
</dbReference>
<keyword evidence="4" id="KW-0812">Transmembrane</keyword>
<dbReference type="InterPro" id="IPR011042">
    <property type="entry name" value="6-blade_b-propeller_TolB-like"/>
</dbReference>
<accession>A0A167K2W4</accession>
<comment type="caution">
    <text evidence="6">The sequence shown here is derived from an EMBL/GenBank/DDBJ whole genome shotgun (WGS) entry which is preliminary data.</text>
</comment>
<dbReference type="Pfam" id="PF00486">
    <property type="entry name" value="Trans_reg_C"/>
    <property type="match status" value="1"/>
</dbReference>
<keyword evidence="4" id="KW-1133">Transmembrane helix</keyword>